<gene>
    <name evidence="3" type="ORF">TPAB3V08_LOCUS9370</name>
</gene>
<protein>
    <submittedName>
        <fullName evidence="3">Uncharacterized protein</fullName>
    </submittedName>
</protein>
<dbReference type="PANTHER" id="PTHR15092">
    <property type="entry name" value="POLY A -SPECIFIC RIBONUCLEASE/TARGET OF EGR1, MEMBER 1"/>
    <property type="match status" value="1"/>
</dbReference>
<sequence length="99" mass="11699">MFSRSPGKSTHQASRESGLSRNTMRIVLKKDLNFRPWKLQNVQELSTEDCDSFTHRGYNFYVFPRQFSQRSYDPQFRCSSSSLSFLISHGFDFNKLFKD</sequence>
<dbReference type="Gene3D" id="3.30.420.10">
    <property type="entry name" value="Ribonuclease H-like superfamily/Ribonuclease H"/>
    <property type="match status" value="1"/>
</dbReference>
<evidence type="ECO:0000256" key="1">
    <source>
        <dbReference type="ARBA" id="ARBA00008372"/>
    </source>
</evidence>
<dbReference type="InterPro" id="IPR051181">
    <property type="entry name" value="CAF1_poly(A)_ribonucleases"/>
</dbReference>
<organism evidence="3 4">
    <name type="scientific">Timema podura</name>
    <name type="common">Walking stick</name>
    <dbReference type="NCBI Taxonomy" id="61482"/>
    <lineage>
        <taxon>Eukaryota</taxon>
        <taxon>Metazoa</taxon>
        <taxon>Ecdysozoa</taxon>
        <taxon>Arthropoda</taxon>
        <taxon>Hexapoda</taxon>
        <taxon>Insecta</taxon>
        <taxon>Pterygota</taxon>
        <taxon>Neoptera</taxon>
        <taxon>Polyneoptera</taxon>
        <taxon>Phasmatodea</taxon>
        <taxon>Timematodea</taxon>
        <taxon>Timematoidea</taxon>
        <taxon>Timematidae</taxon>
        <taxon>Timema</taxon>
    </lineage>
</organism>
<proteinExistence type="inferred from homology"/>
<comment type="similarity">
    <text evidence="1">Belongs to the CAF1 family.</text>
</comment>
<dbReference type="InterPro" id="IPR012337">
    <property type="entry name" value="RNaseH-like_sf"/>
</dbReference>
<name>A0ABN7P8E7_TIMPD</name>
<dbReference type="PANTHER" id="PTHR15092:SF44">
    <property type="entry name" value="POLY(A)-SPECIFIC RIBONUCLEASE PARN"/>
    <property type="match status" value="1"/>
</dbReference>
<dbReference type="SUPFAM" id="SSF53098">
    <property type="entry name" value="Ribonuclease H-like"/>
    <property type="match status" value="1"/>
</dbReference>
<dbReference type="InterPro" id="IPR036397">
    <property type="entry name" value="RNaseH_sf"/>
</dbReference>
<reference evidence="3" key="1">
    <citation type="submission" date="2021-03" db="EMBL/GenBank/DDBJ databases">
        <authorList>
            <person name="Tran Van P."/>
        </authorList>
    </citation>
    <scope>NUCLEOTIDE SEQUENCE</scope>
</reference>
<accession>A0ABN7P8E7</accession>
<evidence type="ECO:0000256" key="2">
    <source>
        <dbReference type="SAM" id="MobiDB-lite"/>
    </source>
</evidence>
<dbReference type="InterPro" id="IPR006941">
    <property type="entry name" value="RNase_CAF1"/>
</dbReference>
<comment type="caution">
    <text evidence="3">The sequence shown here is derived from an EMBL/GenBank/DDBJ whole genome shotgun (WGS) entry which is preliminary data.</text>
</comment>
<evidence type="ECO:0000313" key="3">
    <source>
        <dbReference type="EMBL" id="CAG2062419.1"/>
    </source>
</evidence>
<dbReference type="EMBL" id="CAJPIN010020212">
    <property type="protein sequence ID" value="CAG2062419.1"/>
    <property type="molecule type" value="Genomic_DNA"/>
</dbReference>
<keyword evidence="4" id="KW-1185">Reference proteome</keyword>
<dbReference type="Proteomes" id="UP001153148">
    <property type="component" value="Unassembled WGS sequence"/>
</dbReference>
<feature type="non-terminal residue" evidence="3">
    <location>
        <position position="99"/>
    </location>
</feature>
<dbReference type="Pfam" id="PF04857">
    <property type="entry name" value="CAF1"/>
    <property type="match status" value="1"/>
</dbReference>
<evidence type="ECO:0000313" key="4">
    <source>
        <dbReference type="Proteomes" id="UP001153148"/>
    </source>
</evidence>
<feature type="region of interest" description="Disordered" evidence="2">
    <location>
        <begin position="1"/>
        <end position="22"/>
    </location>
</feature>